<protein>
    <recommendedName>
        <fullName evidence="3">DUF3006 domain-containing protein</fullName>
    </recommendedName>
</protein>
<evidence type="ECO:0008006" key="3">
    <source>
        <dbReference type="Google" id="ProtNLM"/>
    </source>
</evidence>
<comment type="caution">
    <text evidence="1">The sequence shown here is derived from an EMBL/GenBank/DDBJ whole genome shotgun (WGS) entry which is preliminary data.</text>
</comment>
<evidence type="ECO:0000313" key="2">
    <source>
        <dbReference type="Proteomes" id="UP000034516"/>
    </source>
</evidence>
<dbReference type="Gene3D" id="6.20.120.50">
    <property type="match status" value="1"/>
</dbReference>
<dbReference type="EMBL" id="LCCW01000003">
    <property type="protein sequence ID" value="KKS43250.1"/>
    <property type="molecule type" value="Genomic_DNA"/>
</dbReference>
<organism evidence="1 2">
    <name type="scientific">Candidatus Kuenenbacteria bacterium GW2011_GWA2_42_15</name>
    <dbReference type="NCBI Taxonomy" id="1618677"/>
    <lineage>
        <taxon>Bacteria</taxon>
        <taxon>Candidatus Kueneniibacteriota</taxon>
    </lineage>
</organism>
<proteinExistence type="predicted"/>
<dbReference type="InterPro" id="IPR021377">
    <property type="entry name" value="DUF3006"/>
</dbReference>
<dbReference type="Pfam" id="PF11213">
    <property type="entry name" value="DUF3006"/>
    <property type="match status" value="1"/>
</dbReference>
<dbReference type="AlphaFoldDB" id="A0A0G0Z3F0"/>
<dbReference type="Proteomes" id="UP000034516">
    <property type="component" value="Unassembled WGS sequence"/>
</dbReference>
<name>A0A0G0Z3F0_9BACT</name>
<sequence length="80" mass="9233">MEQEAYNQRKNMLCTVDRIEGRLAVLKLEDGQSLDWPIEKLPSDAHEGMAVKLFLSTAKTEEEEREKNVKTVLNELLKTE</sequence>
<gene>
    <name evidence="1" type="ORF">UV02_C0003G0004</name>
</gene>
<reference evidence="1 2" key="1">
    <citation type="journal article" date="2015" name="Nature">
        <title>rRNA introns, odd ribosomes, and small enigmatic genomes across a large radiation of phyla.</title>
        <authorList>
            <person name="Brown C.T."/>
            <person name="Hug L.A."/>
            <person name="Thomas B.C."/>
            <person name="Sharon I."/>
            <person name="Castelle C.J."/>
            <person name="Singh A."/>
            <person name="Wilkins M.J."/>
            <person name="Williams K.H."/>
            <person name="Banfield J.F."/>
        </authorList>
    </citation>
    <scope>NUCLEOTIDE SEQUENCE [LARGE SCALE GENOMIC DNA]</scope>
</reference>
<evidence type="ECO:0000313" key="1">
    <source>
        <dbReference type="EMBL" id="KKS43250.1"/>
    </source>
</evidence>
<accession>A0A0G0Z3F0</accession>